<dbReference type="Pfam" id="PF00300">
    <property type="entry name" value="His_Phos_1"/>
    <property type="match status" value="1"/>
</dbReference>
<evidence type="ECO:0000313" key="1">
    <source>
        <dbReference type="EMBL" id="KFI46046.1"/>
    </source>
</evidence>
<organism evidence="1 2">
    <name type="scientific">Bifidobacterium bohemicum DSM 22767</name>
    <dbReference type="NCBI Taxonomy" id="1437606"/>
    <lineage>
        <taxon>Bacteria</taxon>
        <taxon>Bacillati</taxon>
        <taxon>Actinomycetota</taxon>
        <taxon>Actinomycetes</taxon>
        <taxon>Bifidobacteriales</taxon>
        <taxon>Bifidobacteriaceae</taxon>
        <taxon>Bifidobacterium</taxon>
    </lineage>
</organism>
<gene>
    <name evidence="1" type="ORF">BBOH_0854</name>
</gene>
<dbReference type="eggNOG" id="COG0406">
    <property type="taxonomic scope" value="Bacteria"/>
</dbReference>
<keyword evidence="2" id="KW-1185">Reference proteome</keyword>
<reference evidence="1 2" key="1">
    <citation type="submission" date="2014-03" db="EMBL/GenBank/DDBJ databases">
        <title>Genomics of Bifidobacteria.</title>
        <authorList>
            <person name="Ventura M."/>
            <person name="Milani C."/>
            <person name="Lugli G.A."/>
        </authorList>
    </citation>
    <scope>NUCLEOTIDE SEQUENCE [LARGE SCALE GENOMIC DNA]</scope>
    <source>
        <strain evidence="1 2">DSM 22767</strain>
    </source>
</reference>
<comment type="caution">
    <text evidence="1">The sequence shown here is derived from an EMBL/GenBank/DDBJ whole genome shotgun (WGS) entry which is preliminary data.</text>
</comment>
<dbReference type="Gene3D" id="3.40.50.1240">
    <property type="entry name" value="Phosphoglycerate mutase-like"/>
    <property type="match status" value="1"/>
</dbReference>
<dbReference type="Proteomes" id="UP000029096">
    <property type="component" value="Unassembled WGS sequence"/>
</dbReference>
<dbReference type="AlphaFoldDB" id="A0A086ZHP6"/>
<dbReference type="OrthoDB" id="9781415at2"/>
<dbReference type="SUPFAM" id="SSF53254">
    <property type="entry name" value="Phosphoglycerate mutase-like"/>
    <property type="match status" value="1"/>
</dbReference>
<dbReference type="RefSeq" id="WP_052118182.1">
    <property type="nucleotide sequence ID" value="NZ_JDUS01000007.1"/>
</dbReference>
<evidence type="ECO:0000313" key="2">
    <source>
        <dbReference type="Proteomes" id="UP000029096"/>
    </source>
</evidence>
<dbReference type="InterPro" id="IPR029033">
    <property type="entry name" value="His_PPase_superfam"/>
</dbReference>
<dbReference type="InterPro" id="IPR013078">
    <property type="entry name" value="His_Pase_superF_clade-1"/>
</dbReference>
<sequence length="120" mass="13126">MSHKYYDRLYELDKRNALKTDLSPSARAESANAVSKRMSEALTAIAEKQRKAGGGNVLVVSSALAISLFLETLGEHYSGVGIPNESVTKLVFSHDKFSVEGPVGSMSYYNNGKNQLLDKR</sequence>
<dbReference type="STRING" id="1437606.BBOH_0854"/>
<name>A0A086ZHP6_9BIFI</name>
<protein>
    <submittedName>
        <fullName evidence="1">Phosphoglycerate mutase family protein</fullName>
    </submittedName>
</protein>
<dbReference type="EMBL" id="JGYP01000002">
    <property type="protein sequence ID" value="KFI46046.1"/>
    <property type="molecule type" value="Genomic_DNA"/>
</dbReference>
<proteinExistence type="predicted"/>
<accession>A0A086ZHP6</accession>